<protein>
    <submittedName>
        <fullName evidence="1">Uncharacterized protein</fullName>
    </submittedName>
</protein>
<dbReference type="EMBL" id="GBRH01261042">
    <property type="protein sequence ID" value="JAD36853.1"/>
    <property type="molecule type" value="Transcribed_RNA"/>
</dbReference>
<accession>A0A0A8ZGN9</accession>
<organism evidence="1">
    <name type="scientific">Arundo donax</name>
    <name type="common">Giant reed</name>
    <name type="synonym">Donax arundinaceus</name>
    <dbReference type="NCBI Taxonomy" id="35708"/>
    <lineage>
        <taxon>Eukaryota</taxon>
        <taxon>Viridiplantae</taxon>
        <taxon>Streptophyta</taxon>
        <taxon>Embryophyta</taxon>
        <taxon>Tracheophyta</taxon>
        <taxon>Spermatophyta</taxon>
        <taxon>Magnoliopsida</taxon>
        <taxon>Liliopsida</taxon>
        <taxon>Poales</taxon>
        <taxon>Poaceae</taxon>
        <taxon>PACMAD clade</taxon>
        <taxon>Arundinoideae</taxon>
        <taxon>Arundineae</taxon>
        <taxon>Arundo</taxon>
    </lineage>
</organism>
<proteinExistence type="predicted"/>
<sequence>MVIWESFCSNISFPSSGFTEIFYRNSHFLKD</sequence>
<name>A0A0A8ZGN9_ARUDO</name>
<reference evidence="1" key="1">
    <citation type="submission" date="2014-09" db="EMBL/GenBank/DDBJ databases">
        <authorList>
            <person name="Magalhaes I.L.F."/>
            <person name="Oliveira U."/>
            <person name="Santos F.R."/>
            <person name="Vidigal T.H.D.A."/>
            <person name="Brescovit A.D."/>
            <person name="Santos A.J."/>
        </authorList>
    </citation>
    <scope>NUCLEOTIDE SEQUENCE</scope>
    <source>
        <tissue evidence="1">Shoot tissue taken approximately 20 cm above the soil surface</tissue>
    </source>
</reference>
<evidence type="ECO:0000313" key="1">
    <source>
        <dbReference type="EMBL" id="JAD36853.1"/>
    </source>
</evidence>
<reference evidence="1" key="2">
    <citation type="journal article" date="2015" name="Data Brief">
        <title>Shoot transcriptome of the giant reed, Arundo donax.</title>
        <authorList>
            <person name="Barrero R.A."/>
            <person name="Guerrero F.D."/>
            <person name="Moolhuijzen P."/>
            <person name="Goolsby J.A."/>
            <person name="Tidwell J."/>
            <person name="Bellgard S.E."/>
            <person name="Bellgard M.I."/>
        </authorList>
    </citation>
    <scope>NUCLEOTIDE SEQUENCE</scope>
    <source>
        <tissue evidence="1">Shoot tissue taken approximately 20 cm above the soil surface</tissue>
    </source>
</reference>
<dbReference type="AlphaFoldDB" id="A0A0A8ZGN9"/>